<proteinExistence type="predicted"/>
<keyword evidence="2" id="KW-1185">Reference proteome</keyword>
<gene>
    <name evidence="1" type="ORF">ABE960_12775</name>
</gene>
<comment type="caution">
    <text evidence="1">The sequence shown here is derived from an EMBL/GenBank/DDBJ whole genome shotgun (WGS) entry which is preliminary data.</text>
</comment>
<dbReference type="RefSeq" id="WP_349762662.1">
    <property type="nucleotide sequence ID" value="NZ_JBEGCJ010000005.1"/>
</dbReference>
<evidence type="ECO:0000313" key="1">
    <source>
        <dbReference type="EMBL" id="MEQ6918398.1"/>
    </source>
</evidence>
<name>A0ABV1NH82_9GAMM</name>
<reference evidence="1 2" key="1">
    <citation type="submission" date="2024-05" db="EMBL/GenBank/DDBJ databases">
        <title>Halomonas sp. SSM6 16S ribosomal RNA gene Genome sequencing and assembly.</title>
        <authorList>
            <person name="Yook S."/>
        </authorList>
    </citation>
    <scope>NUCLEOTIDE SEQUENCE [LARGE SCALE GENOMIC DNA]</scope>
    <source>
        <strain evidence="1 2">SSM6</strain>
    </source>
</reference>
<dbReference type="Proteomes" id="UP001442468">
    <property type="component" value="Unassembled WGS sequence"/>
</dbReference>
<organism evidence="1 2">
    <name type="scientific">Halomonas aquatica</name>
    <dbReference type="NCBI Taxonomy" id="3151123"/>
    <lineage>
        <taxon>Bacteria</taxon>
        <taxon>Pseudomonadati</taxon>
        <taxon>Pseudomonadota</taxon>
        <taxon>Gammaproteobacteria</taxon>
        <taxon>Oceanospirillales</taxon>
        <taxon>Halomonadaceae</taxon>
        <taxon>Halomonas</taxon>
    </lineage>
</organism>
<evidence type="ECO:0000313" key="2">
    <source>
        <dbReference type="Proteomes" id="UP001442468"/>
    </source>
</evidence>
<protein>
    <submittedName>
        <fullName evidence="1">Uncharacterized protein</fullName>
    </submittedName>
</protein>
<dbReference type="EMBL" id="JBEGCJ010000005">
    <property type="protein sequence ID" value="MEQ6918398.1"/>
    <property type="molecule type" value="Genomic_DNA"/>
</dbReference>
<sequence length="73" mass="7841">MLATLNAGRGSRSHISVPFSHHAPRLVPTGIVYNTQTLPEATKSGSPMYDPEINIDLSFALMGDAQPSEADME</sequence>
<accession>A0ABV1NH82</accession>